<dbReference type="PRINTS" id="PR00420">
    <property type="entry name" value="RNGMNOXGNASE"/>
</dbReference>
<dbReference type="InterPro" id="IPR002938">
    <property type="entry name" value="FAD-bd"/>
</dbReference>
<dbReference type="Pfam" id="PF01494">
    <property type="entry name" value="FAD_binding_3"/>
    <property type="match status" value="1"/>
</dbReference>
<dbReference type="SUPFAM" id="SSF51905">
    <property type="entry name" value="FAD/NAD(P)-binding domain"/>
    <property type="match status" value="1"/>
</dbReference>
<accession>A0A4R4TJF8</accession>
<evidence type="ECO:0000259" key="4">
    <source>
        <dbReference type="Pfam" id="PF01494"/>
    </source>
</evidence>
<proteinExistence type="predicted"/>
<keyword evidence="6" id="KW-1185">Reference proteome</keyword>
<comment type="caution">
    <text evidence="5">The sequence shown here is derived from an EMBL/GenBank/DDBJ whole genome shotgun (WGS) entry which is preliminary data.</text>
</comment>
<dbReference type="EMBL" id="SMKI01000044">
    <property type="protein sequence ID" value="TDC77877.1"/>
    <property type="molecule type" value="Genomic_DNA"/>
</dbReference>
<dbReference type="PANTHER" id="PTHR43004:SF19">
    <property type="entry name" value="BINDING MONOOXYGENASE, PUTATIVE (JCVI)-RELATED"/>
    <property type="match status" value="1"/>
</dbReference>
<dbReference type="Gene3D" id="3.40.30.120">
    <property type="match status" value="1"/>
</dbReference>
<dbReference type="InterPro" id="IPR036188">
    <property type="entry name" value="FAD/NAD-bd_sf"/>
</dbReference>
<evidence type="ECO:0000313" key="6">
    <source>
        <dbReference type="Proteomes" id="UP000295345"/>
    </source>
</evidence>
<dbReference type="GO" id="GO:0071949">
    <property type="term" value="F:FAD binding"/>
    <property type="evidence" value="ECO:0007669"/>
    <property type="project" value="InterPro"/>
</dbReference>
<comment type="cofactor">
    <cofactor evidence="1">
        <name>FAD</name>
        <dbReference type="ChEBI" id="CHEBI:57692"/>
    </cofactor>
</comment>
<dbReference type="Gene3D" id="3.30.70.2450">
    <property type="match status" value="1"/>
</dbReference>
<feature type="domain" description="FAD-binding" evidence="4">
    <location>
        <begin position="8"/>
        <end position="337"/>
    </location>
</feature>
<name>A0A4R4TJF8_9ACTN</name>
<protein>
    <submittedName>
        <fullName evidence="5">Oxygenase</fullName>
    </submittedName>
</protein>
<organism evidence="5 6">
    <name type="scientific">Streptomyces hainanensis</name>
    <dbReference type="NCBI Taxonomy" id="402648"/>
    <lineage>
        <taxon>Bacteria</taxon>
        <taxon>Bacillati</taxon>
        <taxon>Actinomycetota</taxon>
        <taxon>Actinomycetes</taxon>
        <taxon>Kitasatosporales</taxon>
        <taxon>Streptomycetaceae</taxon>
        <taxon>Streptomyces</taxon>
    </lineage>
</organism>
<reference evidence="5 6" key="1">
    <citation type="submission" date="2019-03" db="EMBL/GenBank/DDBJ databases">
        <title>Draft genome sequences of novel Actinobacteria.</title>
        <authorList>
            <person name="Sahin N."/>
            <person name="Ay H."/>
            <person name="Saygin H."/>
        </authorList>
    </citation>
    <scope>NUCLEOTIDE SEQUENCE [LARGE SCALE GENOMIC DNA]</scope>
    <source>
        <strain evidence="5 6">DSM 41900</strain>
    </source>
</reference>
<gene>
    <name evidence="5" type="ORF">E1283_06285</name>
</gene>
<evidence type="ECO:0000256" key="2">
    <source>
        <dbReference type="ARBA" id="ARBA00022630"/>
    </source>
</evidence>
<dbReference type="InterPro" id="IPR050641">
    <property type="entry name" value="RIFMO-like"/>
</dbReference>
<dbReference type="RefSeq" id="WP_132816885.1">
    <property type="nucleotide sequence ID" value="NZ_SMKI01000044.1"/>
</dbReference>
<evidence type="ECO:0000256" key="3">
    <source>
        <dbReference type="ARBA" id="ARBA00022827"/>
    </source>
</evidence>
<keyword evidence="2" id="KW-0285">Flavoprotein</keyword>
<dbReference type="GO" id="GO:0016709">
    <property type="term" value="F:oxidoreductase activity, acting on paired donors, with incorporation or reduction of molecular oxygen, NAD(P)H as one donor, and incorporation of one atom of oxygen"/>
    <property type="evidence" value="ECO:0007669"/>
    <property type="project" value="UniProtKB-ARBA"/>
</dbReference>
<evidence type="ECO:0000313" key="5">
    <source>
        <dbReference type="EMBL" id="TDC77877.1"/>
    </source>
</evidence>
<evidence type="ECO:0000256" key="1">
    <source>
        <dbReference type="ARBA" id="ARBA00001974"/>
    </source>
</evidence>
<dbReference type="Proteomes" id="UP000295345">
    <property type="component" value="Unassembled WGS sequence"/>
</dbReference>
<keyword evidence="3" id="KW-0274">FAD</keyword>
<dbReference type="PANTHER" id="PTHR43004">
    <property type="entry name" value="TRK SYSTEM POTASSIUM UPTAKE PROTEIN"/>
    <property type="match status" value="1"/>
</dbReference>
<sequence length="502" mass="54912">MGAITTDSEALVVGAGPTGLTMAVELLRRGVDVRVIDRADRRSPHAKAIILQPRALEAFARLGLEDEIRARSLPVRAANYYTHGRRVARINFRRLHGSRFDTPLSLPQDETERILHSALSEAGGRVDYGQRITALEHHPDRVVAHCGTVTHRTTWLLGCDGAHSTVREALEIPFEGATYRQEFALLDGVWETPLAHDEAHYFMDPRGVLVVVGLPGGRTRVFASVPAGGTAADVEESVRGFAAERCPHPLELRERTGAGVFQVHRRIAGRFLAGRVLLAGDAAHVHSPAGGQGLNTGIQDAHEAAWRIAGVLRGALPEESLAQWERERRHVARTVVADTDRQTRLWTCGGWRERLRDLTARMAETTGAIDRFLPARLAQLDLRYPAQGATRGALAAGRRLPDVGLPTGARTHDLLRDGNHLLLAPADRSPLARRPDLTYAPLDGGSTRALGARRPRAVLVRPDGVIAGTARLSDRRALRRLERLLPVEQRKPGTTEQKPEAA</sequence>
<dbReference type="AlphaFoldDB" id="A0A4R4TJF8"/>
<dbReference type="Pfam" id="PF21274">
    <property type="entry name" value="Rng_hyd_C"/>
    <property type="match status" value="1"/>
</dbReference>
<dbReference type="OrthoDB" id="8670884at2"/>
<dbReference type="Gene3D" id="3.50.50.60">
    <property type="entry name" value="FAD/NAD(P)-binding domain"/>
    <property type="match status" value="1"/>
</dbReference>